<dbReference type="GO" id="GO:0046556">
    <property type="term" value="F:alpha-L-arabinofuranosidase activity"/>
    <property type="evidence" value="ECO:0007669"/>
    <property type="project" value="UniProtKB-EC"/>
</dbReference>
<evidence type="ECO:0000256" key="7">
    <source>
        <dbReference type="ARBA" id="ARBA00023295"/>
    </source>
</evidence>
<evidence type="ECO:0000256" key="2">
    <source>
        <dbReference type="ARBA" id="ARBA00007186"/>
    </source>
</evidence>
<sequence>MNRRTFLERATGAAAAGAGLIGVGRSARGRAADGPSINVLLDEPIGVIRPEIYSQFTEHIGGVIYDGIWVGPDSKVENIGGIRKKLIDHIQRIGNVVIRWPGGCFADSYHWRDGIGPVAKRPRRFGRWSEATEPNTFGTHEFIRFCRLTKTEPYLAANVGAGSPEEFQHWVEYCNAPAGATSLADERVANGDKDPFGVRYWGVGNESWGCGGKFTPEDYCREYRRFTEWVPEYGVKPYLIAAGPNSNDLDWTRRFFAKWADGARAPIQGWAPHYYCGTTGHALEFNHDQWYEMFHKANQMETLIREQWGVLGQFDPEHKIKLIIDEWGAWHPKGTEINARHLFEQMGCLRDALVAALTLDTFNRHADKVDMANVAQLINNIHSLFLADGDQFVATPNFYVFEMYKAHHNGKAVRIDVQTPEATFRAEGKEQHLFRVAGSASRSGDRGLTLTLVHTHPTEPVEIAVNLKGGKAASVRQTVLSHEQLNAHNTFAEPLTLVPRTTETKLTGGVIRPTLAPASVTRFDVTLEA</sequence>
<dbReference type="GO" id="GO:0046373">
    <property type="term" value="P:L-arabinose metabolic process"/>
    <property type="evidence" value="ECO:0007669"/>
    <property type="project" value="InterPro"/>
</dbReference>
<feature type="domain" description="Alpha-L-arabinofuranosidase C-terminal" evidence="8">
    <location>
        <begin position="325"/>
        <end position="519"/>
    </location>
</feature>
<evidence type="ECO:0000256" key="1">
    <source>
        <dbReference type="ARBA" id="ARBA00001462"/>
    </source>
</evidence>
<dbReference type="OrthoDB" id="9758333at2"/>
<dbReference type="InterPro" id="IPR010720">
    <property type="entry name" value="Alpha-L-AF_C"/>
</dbReference>
<dbReference type="PANTHER" id="PTHR43576:SF2">
    <property type="entry name" value="INTRACELLULAR EXO-ALPHA-L-ARABINOFURANOSIDASE 2"/>
    <property type="match status" value="1"/>
</dbReference>
<accession>A0A1U7CXC6</accession>
<evidence type="ECO:0000259" key="8">
    <source>
        <dbReference type="SMART" id="SM00813"/>
    </source>
</evidence>
<keyword evidence="7" id="KW-0326">Glycosidase</keyword>
<dbReference type="AlphaFoldDB" id="A0A1U7CXC6"/>
<dbReference type="KEGG" id="pbor:BSF38_05144"/>
<dbReference type="InterPro" id="IPR055235">
    <property type="entry name" value="ASD1_cat"/>
</dbReference>
<dbReference type="Pfam" id="PF06964">
    <property type="entry name" value="Alpha-L-AF_C"/>
    <property type="match status" value="1"/>
</dbReference>
<evidence type="ECO:0000256" key="6">
    <source>
        <dbReference type="ARBA" id="ARBA00023277"/>
    </source>
</evidence>
<dbReference type="STRING" id="1387353.BSF38_05144"/>
<keyword evidence="10" id="KW-1185">Reference proteome</keyword>
<comment type="similarity">
    <text evidence="2">Belongs to the glycosyl hydrolase 51 family.</text>
</comment>
<dbReference type="Pfam" id="PF22848">
    <property type="entry name" value="ASD1_dom"/>
    <property type="match status" value="1"/>
</dbReference>
<name>A0A1U7CXC6_9BACT</name>
<dbReference type="EMBL" id="CP019082">
    <property type="protein sequence ID" value="APW63571.1"/>
    <property type="molecule type" value="Genomic_DNA"/>
</dbReference>
<comment type="subunit">
    <text evidence="3">Homohexamer; trimer of dimers.</text>
</comment>
<dbReference type="PANTHER" id="PTHR43576">
    <property type="entry name" value="ALPHA-L-ARABINOFURANOSIDASE C-RELATED"/>
    <property type="match status" value="1"/>
</dbReference>
<protein>
    <recommendedName>
        <fullName evidence="4">non-reducing end alpha-L-arabinofuranosidase</fullName>
        <ecNumber evidence="4">3.2.1.55</ecNumber>
    </recommendedName>
</protein>
<organism evidence="9 10">
    <name type="scientific">Paludisphaera borealis</name>
    <dbReference type="NCBI Taxonomy" id="1387353"/>
    <lineage>
        <taxon>Bacteria</taxon>
        <taxon>Pseudomonadati</taxon>
        <taxon>Planctomycetota</taxon>
        <taxon>Planctomycetia</taxon>
        <taxon>Isosphaerales</taxon>
        <taxon>Isosphaeraceae</taxon>
        <taxon>Paludisphaera</taxon>
    </lineage>
</organism>
<dbReference type="Gene3D" id="3.20.20.80">
    <property type="entry name" value="Glycosidases"/>
    <property type="match status" value="1"/>
</dbReference>
<dbReference type="Proteomes" id="UP000186309">
    <property type="component" value="Chromosome"/>
</dbReference>
<dbReference type="InterPro" id="IPR017853">
    <property type="entry name" value="GH"/>
</dbReference>
<evidence type="ECO:0000256" key="5">
    <source>
        <dbReference type="ARBA" id="ARBA00022801"/>
    </source>
</evidence>
<dbReference type="InterPro" id="IPR013780">
    <property type="entry name" value="Glyco_hydro_b"/>
</dbReference>
<evidence type="ECO:0000256" key="3">
    <source>
        <dbReference type="ARBA" id="ARBA00011165"/>
    </source>
</evidence>
<dbReference type="SUPFAM" id="SSF51011">
    <property type="entry name" value="Glycosyl hydrolase domain"/>
    <property type="match status" value="1"/>
</dbReference>
<keyword evidence="6" id="KW-0119">Carbohydrate metabolism</keyword>
<dbReference type="EC" id="3.2.1.55" evidence="4"/>
<dbReference type="RefSeq" id="WP_076349903.1">
    <property type="nucleotide sequence ID" value="NZ_CP019082.1"/>
</dbReference>
<dbReference type="SUPFAM" id="SSF51445">
    <property type="entry name" value="(Trans)glycosidases"/>
    <property type="match status" value="1"/>
</dbReference>
<keyword evidence="5" id="KW-0378">Hydrolase</keyword>
<proteinExistence type="inferred from homology"/>
<evidence type="ECO:0000313" key="10">
    <source>
        <dbReference type="Proteomes" id="UP000186309"/>
    </source>
</evidence>
<dbReference type="GO" id="GO:0000272">
    <property type="term" value="P:polysaccharide catabolic process"/>
    <property type="evidence" value="ECO:0007669"/>
    <property type="project" value="TreeGrafter"/>
</dbReference>
<dbReference type="Gene3D" id="2.60.40.1180">
    <property type="entry name" value="Golgi alpha-mannosidase II"/>
    <property type="match status" value="1"/>
</dbReference>
<evidence type="ECO:0000313" key="9">
    <source>
        <dbReference type="EMBL" id="APW63571.1"/>
    </source>
</evidence>
<reference evidence="10" key="1">
    <citation type="submission" date="2016-12" db="EMBL/GenBank/DDBJ databases">
        <title>Comparative genomics of four Isosphaeraceae planctomycetes: a common pool of plasmids and glycoside hydrolase genes.</title>
        <authorList>
            <person name="Ivanova A."/>
        </authorList>
    </citation>
    <scope>NUCLEOTIDE SEQUENCE [LARGE SCALE GENOMIC DNA]</scope>
    <source>
        <strain evidence="10">PX4</strain>
    </source>
</reference>
<dbReference type="SMART" id="SM00813">
    <property type="entry name" value="Alpha-L-AF_C"/>
    <property type="match status" value="1"/>
</dbReference>
<evidence type="ECO:0000256" key="4">
    <source>
        <dbReference type="ARBA" id="ARBA00012670"/>
    </source>
</evidence>
<comment type="catalytic activity">
    <reaction evidence="1">
        <text>Hydrolysis of terminal non-reducing alpha-L-arabinofuranoside residues in alpha-L-arabinosides.</text>
        <dbReference type="EC" id="3.2.1.55"/>
    </reaction>
</comment>
<gene>
    <name evidence="9" type="ORF">BSF38_05144</name>
</gene>